<evidence type="ECO:0008006" key="13">
    <source>
        <dbReference type="Google" id="ProtNLM"/>
    </source>
</evidence>
<organism evidence="11 12">
    <name type="scientific">Rotaria sordida</name>
    <dbReference type="NCBI Taxonomy" id="392033"/>
    <lineage>
        <taxon>Eukaryota</taxon>
        <taxon>Metazoa</taxon>
        <taxon>Spiralia</taxon>
        <taxon>Gnathifera</taxon>
        <taxon>Rotifera</taxon>
        <taxon>Eurotatoria</taxon>
        <taxon>Bdelloidea</taxon>
        <taxon>Philodinida</taxon>
        <taxon>Philodinidae</taxon>
        <taxon>Rotaria</taxon>
    </lineage>
</organism>
<protein>
    <recommendedName>
        <fullName evidence="13">Cytochrome P450</fullName>
    </recommendedName>
</protein>
<evidence type="ECO:0000313" key="11">
    <source>
        <dbReference type="EMBL" id="CAF0943593.1"/>
    </source>
</evidence>
<keyword evidence="2 7" id="KW-0349">Heme</keyword>
<evidence type="ECO:0000256" key="8">
    <source>
        <dbReference type="RuleBase" id="RU000461"/>
    </source>
</evidence>
<keyword evidence="3 7" id="KW-0479">Metal-binding</keyword>
<dbReference type="CDD" id="cd00302">
    <property type="entry name" value="cytochrome_P450"/>
    <property type="match status" value="1"/>
</dbReference>
<evidence type="ECO:0000256" key="6">
    <source>
        <dbReference type="ARBA" id="ARBA00023033"/>
    </source>
</evidence>
<evidence type="ECO:0000256" key="1">
    <source>
        <dbReference type="ARBA" id="ARBA00010617"/>
    </source>
</evidence>
<feature type="signal peptide" evidence="10">
    <location>
        <begin position="1"/>
        <end position="24"/>
    </location>
</feature>
<dbReference type="GO" id="GO:0020037">
    <property type="term" value="F:heme binding"/>
    <property type="evidence" value="ECO:0007669"/>
    <property type="project" value="InterPro"/>
</dbReference>
<keyword evidence="9" id="KW-0472">Membrane</keyword>
<dbReference type="InterPro" id="IPR002401">
    <property type="entry name" value="Cyt_P450_E_grp-I"/>
</dbReference>
<gene>
    <name evidence="11" type="ORF">SEV965_LOCUS7848</name>
</gene>
<proteinExistence type="inferred from homology"/>
<evidence type="ECO:0000256" key="7">
    <source>
        <dbReference type="PIRSR" id="PIRSR602401-1"/>
    </source>
</evidence>
<evidence type="ECO:0000256" key="9">
    <source>
        <dbReference type="SAM" id="Phobius"/>
    </source>
</evidence>
<evidence type="ECO:0000256" key="3">
    <source>
        <dbReference type="ARBA" id="ARBA00022723"/>
    </source>
</evidence>
<comment type="similarity">
    <text evidence="1 8">Belongs to the cytochrome P450 family.</text>
</comment>
<dbReference type="Pfam" id="PF00067">
    <property type="entry name" value="p450"/>
    <property type="match status" value="1"/>
</dbReference>
<dbReference type="PANTHER" id="PTHR24291">
    <property type="entry name" value="CYTOCHROME P450 FAMILY 4"/>
    <property type="match status" value="1"/>
</dbReference>
<dbReference type="PROSITE" id="PS00086">
    <property type="entry name" value="CYTOCHROME_P450"/>
    <property type="match status" value="1"/>
</dbReference>
<keyword evidence="9" id="KW-1133">Transmembrane helix</keyword>
<dbReference type="PRINTS" id="PR00463">
    <property type="entry name" value="EP450I"/>
</dbReference>
<evidence type="ECO:0000256" key="5">
    <source>
        <dbReference type="ARBA" id="ARBA00023004"/>
    </source>
</evidence>
<comment type="cofactor">
    <cofactor evidence="7">
        <name>heme</name>
        <dbReference type="ChEBI" id="CHEBI:30413"/>
    </cofactor>
</comment>
<dbReference type="PRINTS" id="PR00385">
    <property type="entry name" value="P450"/>
</dbReference>
<name>A0A814CR35_9BILA</name>
<keyword evidence="4 8" id="KW-0560">Oxidoreductase</keyword>
<evidence type="ECO:0000256" key="2">
    <source>
        <dbReference type="ARBA" id="ARBA00022617"/>
    </source>
</evidence>
<dbReference type="PANTHER" id="PTHR24291:SF50">
    <property type="entry name" value="BIFUNCTIONAL ALBAFLAVENONE MONOOXYGENASE_TERPENE SYNTHASE"/>
    <property type="match status" value="1"/>
</dbReference>
<dbReference type="GO" id="GO:0005506">
    <property type="term" value="F:iron ion binding"/>
    <property type="evidence" value="ECO:0007669"/>
    <property type="project" value="InterPro"/>
</dbReference>
<evidence type="ECO:0000313" key="12">
    <source>
        <dbReference type="Proteomes" id="UP000663889"/>
    </source>
</evidence>
<comment type="caution">
    <text evidence="11">The sequence shown here is derived from an EMBL/GenBank/DDBJ whole genome shotgun (WGS) entry which is preliminary data.</text>
</comment>
<dbReference type="InterPro" id="IPR036396">
    <property type="entry name" value="Cyt_P450_sf"/>
</dbReference>
<dbReference type="SUPFAM" id="SSF48264">
    <property type="entry name" value="Cytochrome P450"/>
    <property type="match status" value="1"/>
</dbReference>
<dbReference type="InterPro" id="IPR017972">
    <property type="entry name" value="Cyt_P450_CS"/>
</dbReference>
<dbReference type="InterPro" id="IPR001128">
    <property type="entry name" value="Cyt_P450"/>
</dbReference>
<reference evidence="11" key="1">
    <citation type="submission" date="2021-02" db="EMBL/GenBank/DDBJ databases">
        <authorList>
            <person name="Nowell W R."/>
        </authorList>
    </citation>
    <scope>NUCLEOTIDE SEQUENCE</scope>
</reference>
<keyword evidence="9" id="KW-0812">Transmembrane</keyword>
<sequence length="626" mass="70804">MKSMQFICSALVMIIIGFVQFSASAPTDPTIISQNYFDPSNSSLNVRTRDDDTGGYNQFQFSIYLEANAIYILVVTTYSPLVMGAFSVNVSGPTGVAFQSVTTAITTTTTASTCSSSAIISCYLSTLTNNSSTVYFTLRGSLPGMAPQFLFGNLLQTGVIWRGEPLPNVLRQFQDKFGDVFQFWFGPARMVVVSCLEDVQHIFSHRHIYEQADVFDEKMKSIVPNSIFCLTGSKYKRHTTITHPLFRRGKIVNHLDTIINCTDKLLTRWRTNNNDPNYIHLNMFEQLQQLVLETFSLIFFDYSLQTMDNQGDRNRNEFAHAIYTVLNTIITVIKMPTFIGRLYLLLNLKYRRSRDLVNQHLYRMIEQELQETPMMRAERKKLSLIASLIASLQQDEKLEASKTEEDKKGLSRAEVLDEMLSFLIAGYSTTTAALTWFIHLMSIHPEVQNKVKKELAQYNMQSLSVEQLDSFTYLDCVLREMFRFVPPGFGTLRTLTVDDRLPSTGAELRKGDLVLIGIHNMGRDRRYWSGPVDPDQFYPERFLVEGNDANNNKAASISFGGGHRQCIGQDLARFEVKAICARLMQRVTFGDGGPEVNSGEYAGDEGDAVTPKRMGVTITFDPDYST</sequence>
<accession>A0A814CR35</accession>
<evidence type="ECO:0000256" key="4">
    <source>
        <dbReference type="ARBA" id="ARBA00023002"/>
    </source>
</evidence>
<evidence type="ECO:0000256" key="10">
    <source>
        <dbReference type="SAM" id="SignalP"/>
    </source>
</evidence>
<keyword evidence="5 7" id="KW-0408">Iron</keyword>
<dbReference type="InterPro" id="IPR050196">
    <property type="entry name" value="Cytochrome_P450_Monoox"/>
</dbReference>
<feature type="chain" id="PRO_5033045057" description="Cytochrome P450" evidence="10">
    <location>
        <begin position="25"/>
        <end position="626"/>
    </location>
</feature>
<keyword evidence="6 8" id="KW-0503">Monooxygenase</keyword>
<dbReference type="Proteomes" id="UP000663889">
    <property type="component" value="Unassembled WGS sequence"/>
</dbReference>
<dbReference type="AlphaFoldDB" id="A0A814CR35"/>
<dbReference type="EMBL" id="CAJNOU010000279">
    <property type="protein sequence ID" value="CAF0943593.1"/>
    <property type="molecule type" value="Genomic_DNA"/>
</dbReference>
<dbReference type="GO" id="GO:0016705">
    <property type="term" value="F:oxidoreductase activity, acting on paired donors, with incorporation or reduction of molecular oxygen"/>
    <property type="evidence" value="ECO:0007669"/>
    <property type="project" value="InterPro"/>
</dbReference>
<dbReference type="Gene3D" id="1.10.630.10">
    <property type="entry name" value="Cytochrome P450"/>
    <property type="match status" value="1"/>
</dbReference>
<feature type="transmembrane region" description="Helical" evidence="9">
    <location>
        <begin position="321"/>
        <end position="344"/>
    </location>
</feature>
<dbReference type="GO" id="GO:0004497">
    <property type="term" value="F:monooxygenase activity"/>
    <property type="evidence" value="ECO:0007669"/>
    <property type="project" value="UniProtKB-KW"/>
</dbReference>
<keyword evidence="10" id="KW-0732">Signal</keyword>
<feature type="binding site" description="axial binding residue" evidence="7">
    <location>
        <position position="566"/>
    </location>
    <ligand>
        <name>heme</name>
        <dbReference type="ChEBI" id="CHEBI:30413"/>
    </ligand>
    <ligandPart>
        <name>Fe</name>
        <dbReference type="ChEBI" id="CHEBI:18248"/>
    </ligandPart>
</feature>